<dbReference type="GeneID" id="25904248"/>
<evidence type="ECO:0000256" key="1">
    <source>
        <dbReference type="ARBA" id="ARBA00004604"/>
    </source>
</evidence>
<feature type="region of interest" description="Disordered" evidence="6">
    <location>
        <begin position="169"/>
        <end position="291"/>
    </location>
</feature>
<evidence type="ECO:0008006" key="11">
    <source>
        <dbReference type="Google" id="ProtNLM"/>
    </source>
</evidence>
<dbReference type="Pfam" id="PF07540">
    <property type="entry name" value="NOC3p"/>
    <property type="match status" value="1"/>
</dbReference>
<dbReference type="InterPro" id="IPR005612">
    <property type="entry name" value="CCAAT-binding_factor"/>
</dbReference>
<dbReference type="eggNOG" id="KOG2153">
    <property type="taxonomic scope" value="Eukaryota"/>
</dbReference>
<feature type="coiled-coil region" evidence="5">
    <location>
        <begin position="614"/>
        <end position="645"/>
    </location>
</feature>
<feature type="compositionally biased region" description="Acidic residues" evidence="6">
    <location>
        <begin position="225"/>
        <end position="235"/>
    </location>
</feature>
<dbReference type="STRING" id="667725.A0A0L0G538"/>
<feature type="domain" description="Nucleolar complex-associated protein 3 N-terminal" evidence="8">
    <location>
        <begin position="361"/>
        <end position="453"/>
    </location>
</feature>
<gene>
    <name evidence="9" type="ORF">SARC_03744</name>
</gene>
<dbReference type="OrthoDB" id="10263597at2759"/>
<evidence type="ECO:0000256" key="4">
    <source>
        <dbReference type="ARBA" id="ARBA00023242"/>
    </source>
</evidence>
<keyword evidence="4" id="KW-0539">Nucleus</keyword>
<dbReference type="GO" id="GO:0003682">
    <property type="term" value="F:chromatin binding"/>
    <property type="evidence" value="ECO:0007669"/>
    <property type="project" value="TreeGrafter"/>
</dbReference>
<dbReference type="InterPro" id="IPR011501">
    <property type="entry name" value="Noc3_N"/>
</dbReference>
<evidence type="ECO:0000256" key="5">
    <source>
        <dbReference type="SAM" id="Coils"/>
    </source>
</evidence>
<dbReference type="AlphaFoldDB" id="A0A0L0G538"/>
<feature type="region of interest" description="Disordered" evidence="6">
    <location>
        <begin position="910"/>
        <end position="945"/>
    </location>
</feature>
<evidence type="ECO:0000256" key="3">
    <source>
        <dbReference type="ARBA" id="ARBA00023054"/>
    </source>
</evidence>
<dbReference type="Proteomes" id="UP000054560">
    <property type="component" value="Unassembled WGS sequence"/>
</dbReference>
<name>A0A0L0G538_9EUKA</name>
<dbReference type="GO" id="GO:0006270">
    <property type="term" value="P:DNA replication initiation"/>
    <property type="evidence" value="ECO:0007669"/>
    <property type="project" value="TreeGrafter"/>
</dbReference>
<dbReference type="PANTHER" id="PTHR14428:SF5">
    <property type="entry name" value="NUCLEOLAR COMPLEX PROTEIN 3 HOMOLOG"/>
    <property type="match status" value="1"/>
</dbReference>
<evidence type="ECO:0000256" key="6">
    <source>
        <dbReference type="SAM" id="MobiDB-lite"/>
    </source>
</evidence>
<evidence type="ECO:0000313" key="9">
    <source>
        <dbReference type="EMBL" id="KNC84034.1"/>
    </source>
</evidence>
<feature type="compositionally biased region" description="Basic residues" evidence="6">
    <location>
        <begin position="22"/>
        <end position="39"/>
    </location>
</feature>
<dbReference type="GO" id="GO:0005730">
    <property type="term" value="C:nucleolus"/>
    <property type="evidence" value="ECO:0007669"/>
    <property type="project" value="UniProtKB-SubCell"/>
</dbReference>
<evidence type="ECO:0000313" key="10">
    <source>
        <dbReference type="Proteomes" id="UP000054560"/>
    </source>
</evidence>
<feature type="compositionally biased region" description="Acidic residues" evidence="6">
    <location>
        <begin position="314"/>
        <end position="324"/>
    </location>
</feature>
<dbReference type="EMBL" id="KQ241793">
    <property type="protein sequence ID" value="KNC84034.1"/>
    <property type="molecule type" value="Genomic_DNA"/>
</dbReference>
<feature type="region of interest" description="Disordered" evidence="6">
    <location>
        <begin position="311"/>
        <end position="344"/>
    </location>
</feature>
<keyword evidence="3 5" id="KW-0175">Coiled coil</keyword>
<keyword evidence="10" id="KW-1185">Reference proteome</keyword>
<reference evidence="9 10" key="1">
    <citation type="submission" date="2011-02" db="EMBL/GenBank/DDBJ databases">
        <title>The Genome Sequence of Sphaeroforma arctica JP610.</title>
        <authorList>
            <consortium name="The Broad Institute Genome Sequencing Platform"/>
            <person name="Russ C."/>
            <person name="Cuomo C."/>
            <person name="Young S.K."/>
            <person name="Zeng Q."/>
            <person name="Gargeya S."/>
            <person name="Alvarado L."/>
            <person name="Berlin A."/>
            <person name="Chapman S.B."/>
            <person name="Chen Z."/>
            <person name="Freedman E."/>
            <person name="Gellesch M."/>
            <person name="Goldberg J."/>
            <person name="Griggs A."/>
            <person name="Gujja S."/>
            <person name="Heilman E."/>
            <person name="Heiman D."/>
            <person name="Howarth C."/>
            <person name="Mehta T."/>
            <person name="Neiman D."/>
            <person name="Pearson M."/>
            <person name="Roberts A."/>
            <person name="Saif S."/>
            <person name="Shea T."/>
            <person name="Shenoy N."/>
            <person name="Sisk P."/>
            <person name="Stolte C."/>
            <person name="Sykes S."/>
            <person name="White J."/>
            <person name="Yandava C."/>
            <person name="Burger G."/>
            <person name="Gray M.W."/>
            <person name="Holland P.W.H."/>
            <person name="King N."/>
            <person name="Lang F.B.F."/>
            <person name="Roger A.J."/>
            <person name="Ruiz-Trillo I."/>
            <person name="Haas B."/>
            <person name="Nusbaum C."/>
            <person name="Birren B."/>
        </authorList>
    </citation>
    <scope>NUCLEOTIDE SEQUENCE [LARGE SCALE GENOMIC DNA]</scope>
    <source>
        <strain evidence="9 10">JP610</strain>
    </source>
</reference>
<dbReference type="Pfam" id="PF03914">
    <property type="entry name" value="CBF"/>
    <property type="match status" value="1"/>
</dbReference>
<evidence type="ECO:0000259" key="8">
    <source>
        <dbReference type="Pfam" id="PF07540"/>
    </source>
</evidence>
<feature type="region of interest" description="Disordered" evidence="6">
    <location>
        <begin position="1"/>
        <end position="97"/>
    </location>
</feature>
<sequence length="945" mass="104006">MGVRKSSAGAGKTKDGPGGGGLKKKGTAAKKKPSQKGKKGGAAPGDQLDPYIQPTSNKSKKTAAEKKHAAMYVSIPAVTADGSEDDSEQDDNMEGLEELDIKQTRFLANLDAKALSVRRDVLNEKERESKEKQDVDAIHAKVRAAQMAMDVHNDSVGVRDNAASKKRKAAAASLDASNTWQHEKKARAFVSSSAQERNSGHLPIKMTNGKIRTNERLVIARAQMSDEESEDSASEDESKDKNSTKKGAKGSKEAKKAARKAGKVNGFTKSKVERVSESSADNASDSASGSDAQIIVASDDDDNEAYGLAKDTAADSDFDTDISDNEAKPNKPNTESDSSDSEDDINPAIALLKTRETFATLRQQIAKLSQLLLEDCEGNMTAFAQLLEIASDATNDSRARKLALVSLMAVYKDVLPGYRIRLPTEAEQKQKVSKEVAVLRAFEASLLGSYQKYLQFMQKMLETYNRRVVKIRKVSKDEKKGDLAALVEGLKHVEVLVEVCVKCMGEMLLAKPSFNFGNNIIHSILPFAQEGPRRVPSIVCSYVRQLYSGDSDMLSVLEVTRGIAQMIKTHNYQARRELLECFASLTLKTDLYDKTINPITNARSAPIATDYHGNEVHKSKKQRKKNKLDKELERDLEKASALENQKELKLRYNEILKMVFLTYFRILKHGGASPLLSATLKGLARFSHLINVDFFTDLLKAFKRTLLLPNLPYSDAINCVATSFQICSGQGDVLLLDLRDFFSHLYVLLLSLPSNTEHMRTVLECFDYVRGQSHMLTLERVASFVKRLVTVALEVPSGGAIALLAYAYQLLLKSPRAQVMLDNDIVGNGRFIPFATDPENANATSCPLWELIPLSNHAHPIVAIYAQELRKLGGGEMGSGRENTHHAMPPALRTSPMNLYRIYDTSQGGFNPPIQQPKAHPITKNSKEGEDVYMKPSGVPSVFEC</sequence>
<accession>A0A0L0G538</accession>
<feature type="compositionally biased region" description="Low complexity" evidence="6">
    <location>
        <begin position="277"/>
        <end position="291"/>
    </location>
</feature>
<dbReference type="RefSeq" id="XP_014157936.1">
    <property type="nucleotide sequence ID" value="XM_014302461.1"/>
</dbReference>
<protein>
    <recommendedName>
        <fullName evidence="11">Nucleolar complex-associated protein 3-like protein</fullName>
    </recommendedName>
</protein>
<dbReference type="InterPro" id="IPR016903">
    <property type="entry name" value="Nucleolar_cplx-assoc_3"/>
</dbReference>
<feature type="compositionally biased region" description="Acidic residues" evidence="6">
    <location>
        <begin position="82"/>
        <end position="97"/>
    </location>
</feature>
<feature type="domain" description="CCAAT-binding factor" evidence="7">
    <location>
        <begin position="716"/>
        <end position="866"/>
    </location>
</feature>
<organism evidence="9 10">
    <name type="scientific">Sphaeroforma arctica JP610</name>
    <dbReference type="NCBI Taxonomy" id="667725"/>
    <lineage>
        <taxon>Eukaryota</taxon>
        <taxon>Ichthyosporea</taxon>
        <taxon>Ichthyophonida</taxon>
        <taxon>Sphaeroforma</taxon>
    </lineage>
</organism>
<comment type="similarity">
    <text evidence="2">Belongs to the CBF/MAK21 family.</text>
</comment>
<comment type="subcellular location">
    <subcellularLocation>
        <location evidence="1">Nucleus</location>
        <location evidence="1">Nucleolus</location>
    </subcellularLocation>
</comment>
<proteinExistence type="inferred from homology"/>
<dbReference type="PANTHER" id="PTHR14428">
    <property type="entry name" value="NUCLEOLAR COMPLEX PROTEIN 3"/>
    <property type="match status" value="1"/>
</dbReference>
<evidence type="ECO:0000259" key="7">
    <source>
        <dbReference type="Pfam" id="PF03914"/>
    </source>
</evidence>
<evidence type="ECO:0000256" key="2">
    <source>
        <dbReference type="ARBA" id="ARBA00007797"/>
    </source>
</evidence>